<comment type="catalytic activity">
    <reaction evidence="12">
        <text>[L-4-(L-arginin-2-N-yl)aspartate](n) + L-aspartate + ATP = [L-4-(L-arginin-2-N-yl)aspartate](n)-L-aspartate + ADP + phosphate + H(+)</text>
        <dbReference type="Rhea" id="RHEA:13277"/>
        <dbReference type="Rhea" id="RHEA-COMP:13728"/>
        <dbReference type="Rhea" id="RHEA-COMP:13733"/>
        <dbReference type="ChEBI" id="CHEBI:15378"/>
        <dbReference type="ChEBI" id="CHEBI:29991"/>
        <dbReference type="ChEBI" id="CHEBI:30616"/>
        <dbReference type="ChEBI" id="CHEBI:43474"/>
        <dbReference type="ChEBI" id="CHEBI:137986"/>
        <dbReference type="ChEBI" id="CHEBI:137990"/>
        <dbReference type="ChEBI" id="CHEBI:456216"/>
        <dbReference type="EC" id="6.3.2.29"/>
    </reaction>
</comment>
<dbReference type="InterPro" id="IPR013221">
    <property type="entry name" value="Mur_ligase_cen"/>
</dbReference>
<dbReference type="GO" id="GO:0071160">
    <property type="term" value="F:cyanophycin synthetase activity (L-aspartate-adding)"/>
    <property type="evidence" value="ECO:0007669"/>
    <property type="project" value="UniProtKB-EC"/>
</dbReference>
<accession>A0A369TQQ3</accession>
<dbReference type="OrthoDB" id="9803907at2"/>
<evidence type="ECO:0000256" key="8">
    <source>
        <dbReference type="ARBA" id="ARBA00022741"/>
    </source>
</evidence>
<keyword evidence="9 13" id="KW-0067">ATP-binding</keyword>
<dbReference type="Gene3D" id="3.30.470.20">
    <property type="entry name" value="ATP-grasp fold, B domain"/>
    <property type="match status" value="1"/>
</dbReference>
<evidence type="ECO:0000256" key="9">
    <source>
        <dbReference type="ARBA" id="ARBA00022840"/>
    </source>
</evidence>
<evidence type="ECO:0000256" key="4">
    <source>
        <dbReference type="ARBA" id="ARBA00012968"/>
    </source>
</evidence>
<dbReference type="GO" id="GO:0046872">
    <property type="term" value="F:metal ion binding"/>
    <property type="evidence" value="ECO:0007669"/>
    <property type="project" value="InterPro"/>
</dbReference>
<evidence type="ECO:0000259" key="14">
    <source>
        <dbReference type="PROSITE" id="PS50975"/>
    </source>
</evidence>
<dbReference type="Pfam" id="PF08245">
    <property type="entry name" value="Mur_ligase_M"/>
    <property type="match status" value="1"/>
</dbReference>
<dbReference type="Pfam" id="PF18921">
    <property type="entry name" value="Cyanophycin_syn"/>
    <property type="match status" value="1"/>
</dbReference>
<evidence type="ECO:0000256" key="6">
    <source>
        <dbReference type="ARBA" id="ARBA00022036"/>
    </source>
</evidence>
<dbReference type="InterPro" id="IPR036615">
    <property type="entry name" value="Mur_ligase_C_dom_sf"/>
</dbReference>
<evidence type="ECO:0000256" key="7">
    <source>
        <dbReference type="ARBA" id="ARBA00022598"/>
    </source>
</evidence>
<evidence type="ECO:0000256" key="10">
    <source>
        <dbReference type="ARBA" id="ARBA00031353"/>
    </source>
</evidence>
<dbReference type="Gene3D" id="3.30.1490.20">
    <property type="entry name" value="ATP-grasp fold, A domain"/>
    <property type="match status" value="1"/>
</dbReference>
<evidence type="ECO:0000256" key="1">
    <source>
        <dbReference type="ARBA" id="ARBA00003184"/>
    </source>
</evidence>
<keyword evidence="16" id="KW-1185">Reference proteome</keyword>
<evidence type="ECO:0000256" key="2">
    <source>
        <dbReference type="ARBA" id="ARBA00009060"/>
    </source>
</evidence>
<evidence type="ECO:0000256" key="3">
    <source>
        <dbReference type="ARBA" id="ARBA00011738"/>
    </source>
</evidence>
<name>A0A369TQQ3_9RHOB</name>
<comment type="subunit">
    <text evidence="3">Homodimer.</text>
</comment>
<dbReference type="EC" id="6.3.2.30" evidence="4"/>
<dbReference type="AlphaFoldDB" id="A0A369TQQ3"/>
<evidence type="ECO:0000256" key="13">
    <source>
        <dbReference type="PROSITE-ProRule" id="PRU00409"/>
    </source>
</evidence>
<sequence length="883" mass="95345">MLLHILECRALRGPNFYSRYQAIYMRLDIGELEDRPSDQVPGIAEKLERLIPTIYEHRCSVGEAGGFLQRVRNGTYAGHMVEHVAIELQNMIGFSVGYGKTVDSYEKGIYHVVFRYRDEATGLAAAEAAVAIVEQLYNGEDVDLGPHIDHLKEVRDANALGPSTGSIVNAAKARNIPWYNLTEGTSYTQLGHGIKQRRFQATVTDASGIIGHSIADDKEWTKQILDDAGVPVPRGQVCYSFEEAQEAAAWIGWPVVTKPLSGNHGRGVTTDIANDADLQAGWDAALARVRDDSGAVIVESYIKGEDHRMLVIGGKLVAAARRRPAHVVGDGEKTIQQLIDIENSDPRRGVGHENLLTQIHVDVQTERMLDQAGYTLDTVLPEGEIAFLKSTANISTGGTATDLTDEVHPEVKFAMERIGRLVGLDIIGIDLLAENLSVPLDQQSAGVVEVNAGPGFRMHMAPTHGTPRPVGEHVLEMLFPDPTDDGRIPITAITGTNGKTTTTRLTTHILRQAGHSVGMGCTGTVEIDNNVILRGDYSGPAAAQAVLREPTVEHAVLEVARGGIMRRGLGFDECDVGVLLNIASDHLGERDIHTLEELARCKTVVVDAAKRKENGGYCVLNADDPLVMEHGTYWARGEIIYFTMNPENPALAEHLASLGMVLTVKQGKIVMLRGKVTVEIVEVNDVPIAFEGHAPFNVQNAMAAAAAAIAHGIEIDDIRAGLLTFHPTPAQMPGRTNYFEADGVKCLIDYGHNVPALVALEPLVNGLATQRKIGVATAPGNRRDEDLSALGAQLAKMCDTLYVYETDSRGRAEGETAKLIHDGAVSEGSASVETIMGEQEAVARAIGEAEPGDFLLLLVDDIEGTTDRLKGRSFPTQAEIARV</sequence>
<keyword evidence="7 15" id="KW-0436">Ligase</keyword>
<comment type="similarity">
    <text evidence="2">In the C-terminal section; belongs to the MurCDEF family.</text>
</comment>
<dbReference type="EMBL" id="QPMK01000003">
    <property type="protein sequence ID" value="RDD67222.1"/>
    <property type="molecule type" value="Genomic_DNA"/>
</dbReference>
<dbReference type="InterPro" id="IPR004101">
    <property type="entry name" value="Mur_ligase_C"/>
</dbReference>
<protein>
    <recommendedName>
        <fullName evidence="6">Cyanophycin synthetase</fullName>
        <ecNumber evidence="5">6.3.2.29</ecNumber>
        <ecNumber evidence="4">6.3.2.30</ecNumber>
    </recommendedName>
    <alternativeName>
        <fullName evidence="10">Cyanophycin synthase</fullName>
    </alternativeName>
</protein>
<comment type="catalytic activity">
    <reaction evidence="11">
        <text>[L-4-(L-arginin-2-N-yl)aspartate](n)-L-aspartate + L-arginine + ATP = [L-4-(L-arginin-2-N-yl)aspartate](n+1) + ADP + phosphate + H(+)</text>
        <dbReference type="Rhea" id="RHEA:23888"/>
        <dbReference type="Rhea" id="RHEA-COMP:13732"/>
        <dbReference type="Rhea" id="RHEA-COMP:13733"/>
        <dbReference type="ChEBI" id="CHEBI:15378"/>
        <dbReference type="ChEBI" id="CHEBI:30616"/>
        <dbReference type="ChEBI" id="CHEBI:32682"/>
        <dbReference type="ChEBI" id="CHEBI:43474"/>
        <dbReference type="ChEBI" id="CHEBI:137986"/>
        <dbReference type="ChEBI" id="CHEBI:137990"/>
        <dbReference type="ChEBI" id="CHEBI:456216"/>
        <dbReference type="EC" id="6.3.2.30"/>
    </reaction>
</comment>
<dbReference type="GO" id="GO:0005524">
    <property type="term" value="F:ATP binding"/>
    <property type="evidence" value="ECO:0007669"/>
    <property type="project" value="UniProtKB-UniRule"/>
</dbReference>
<dbReference type="Pfam" id="PF02875">
    <property type="entry name" value="Mur_ligase_C"/>
    <property type="match status" value="1"/>
</dbReference>
<dbReference type="InterPro" id="IPR044019">
    <property type="entry name" value="Cyanophycin_syn_N"/>
</dbReference>
<keyword evidence="8 13" id="KW-0547">Nucleotide-binding</keyword>
<evidence type="ECO:0000313" key="16">
    <source>
        <dbReference type="Proteomes" id="UP000253977"/>
    </source>
</evidence>
<dbReference type="PANTHER" id="PTHR23135">
    <property type="entry name" value="MUR LIGASE FAMILY MEMBER"/>
    <property type="match status" value="1"/>
</dbReference>
<dbReference type="Pfam" id="PF02786">
    <property type="entry name" value="CPSase_L_D2"/>
    <property type="match status" value="1"/>
</dbReference>
<dbReference type="Proteomes" id="UP000253977">
    <property type="component" value="Unassembled WGS sequence"/>
</dbReference>
<dbReference type="InterPro" id="IPR013815">
    <property type="entry name" value="ATP_grasp_subdomain_1"/>
</dbReference>
<dbReference type="GO" id="GO:0071161">
    <property type="term" value="F:cyanophycin synthetase activity (L-arginine-adding)"/>
    <property type="evidence" value="ECO:0007669"/>
    <property type="project" value="UniProtKB-EC"/>
</dbReference>
<dbReference type="NCBIfam" id="NF010623">
    <property type="entry name" value="PRK14016.1"/>
    <property type="match status" value="1"/>
</dbReference>
<dbReference type="InterPro" id="IPR036565">
    <property type="entry name" value="Mur-like_cat_sf"/>
</dbReference>
<dbReference type="InterPro" id="IPR011761">
    <property type="entry name" value="ATP-grasp"/>
</dbReference>
<dbReference type="InterPro" id="IPR011810">
    <property type="entry name" value="Cya_phycin_syn"/>
</dbReference>
<dbReference type="SUPFAM" id="SSF53623">
    <property type="entry name" value="MurD-like peptide ligases, catalytic domain"/>
    <property type="match status" value="1"/>
</dbReference>
<dbReference type="SUPFAM" id="SSF53244">
    <property type="entry name" value="MurD-like peptide ligases, peptide-binding domain"/>
    <property type="match status" value="1"/>
</dbReference>
<dbReference type="PROSITE" id="PS50975">
    <property type="entry name" value="ATP_GRASP"/>
    <property type="match status" value="1"/>
</dbReference>
<evidence type="ECO:0000256" key="11">
    <source>
        <dbReference type="ARBA" id="ARBA00048094"/>
    </source>
</evidence>
<gene>
    <name evidence="15" type="primary">cphA</name>
    <name evidence="15" type="ORF">DU478_05655</name>
</gene>
<organism evidence="15 16">
    <name type="scientific">Thalassococcus profundi</name>
    <dbReference type="NCBI Taxonomy" id="2282382"/>
    <lineage>
        <taxon>Bacteria</taxon>
        <taxon>Pseudomonadati</taxon>
        <taxon>Pseudomonadota</taxon>
        <taxon>Alphaproteobacteria</taxon>
        <taxon>Rhodobacterales</taxon>
        <taxon>Roseobacteraceae</taxon>
        <taxon>Thalassococcus</taxon>
    </lineage>
</organism>
<dbReference type="InterPro" id="IPR005479">
    <property type="entry name" value="CPAse_ATP-bd"/>
</dbReference>
<proteinExistence type="inferred from homology"/>
<dbReference type="SUPFAM" id="SSF56059">
    <property type="entry name" value="Glutathione synthetase ATP-binding domain-like"/>
    <property type="match status" value="1"/>
</dbReference>
<dbReference type="PANTHER" id="PTHR23135:SF18">
    <property type="entry name" value="CYANOPHYCIN SYNTHETASE"/>
    <property type="match status" value="1"/>
</dbReference>
<comment type="function">
    <text evidence="1">Catalyzes the ATP-dependent polymerization of arginine and aspartate to multi-L-arginyl-poly-L-aspartic acid (cyanophycin; a water-insoluble reserve polymer).</text>
</comment>
<evidence type="ECO:0000256" key="5">
    <source>
        <dbReference type="ARBA" id="ARBA00013005"/>
    </source>
</evidence>
<comment type="caution">
    <text evidence="15">The sequence shown here is derived from an EMBL/GenBank/DDBJ whole genome shotgun (WGS) entry which is preliminary data.</text>
</comment>
<dbReference type="NCBIfam" id="TIGR02068">
    <property type="entry name" value="cya_phycin_syn"/>
    <property type="match status" value="1"/>
</dbReference>
<reference evidence="15 16" key="1">
    <citation type="submission" date="2018-07" db="EMBL/GenBank/DDBJ databases">
        <title>Thalassococcus profundi sp. nov., a marine bacterium isolated from deep seawater of Okinawa Trough.</title>
        <authorList>
            <person name="Yu M."/>
        </authorList>
    </citation>
    <scope>NUCLEOTIDE SEQUENCE [LARGE SCALE GENOMIC DNA]</scope>
    <source>
        <strain evidence="15 16">WRAS1</strain>
    </source>
</reference>
<evidence type="ECO:0000256" key="12">
    <source>
        <dbReference type="ARBA" id="ARBA00048425"/>
    </source>
</evidence>
<evidence type="ECO:0000313" key="15">
    <source>
        <dbReference type="EMBL" id="RDD67222.1"/>
    </source>
</evidence>
<dbReference type="Gene3D" id="3.90.190.20">
    <property type="entry name" value="Mur ligase, C-terminal domain"/>
    <property type="match status" value="1"/>
</dbReference>
<dbReference type="Gene3D" id="3.40.1190.10">
    <property type="entry name" value="Mur-like, catalytic domain"/>
    <property type="match status" value="1"/>
</dbReference>
<feature type="domain" description="ATP-grasp" evidence="14">
    <location>
        <begin position="222"/>
        <end position="479"/>
    </location>
</feature>
<dbReference type="EC" id="6.3.2.29" evidence="5"/>